<protein>
    <submittedName>
        <fullName evidence="1">Uncharacterized protein</fullName>
    </submittedName>
</protein>
<name>A0AAV2RHW0_MEGNR</name>
<accession>A0AAV2RHW0</accession>
<feature type="non-terminal residue" evidence="1">
    <location>
        <position position="1"/>
    </location>
</feature>
<sequence length="231" mass="26538">DPNNKFYQAGSELLKNFSNIFTEVQSEDCEDGNDEDCITVKPAEEQQSLTNGEKYNLDFIEWKLIIRNEQSFVIEHETNLNKTQYVENNSSGIKIIGEIVNLENIKEQETDLSLLKEESSESLNENSKKGNLIRDPLVNVEDIPIDNSDQLHSVEAPSNDNALNENREMVLQNNMPTSYNTKLPSLSELKCELREYFDSKSLFVRDQKNPCYTTQYLIYLAIINSKQGKLK</sequence>
<keyword evidence="2" id="KW-1185">Reference proteome</keyword>
<dbReference type="Proteomes" id="UP001497623">
    <property type="component" value="Unassembled WGS sequence"/>
</dbReference>
<gene>
    <name evidence="1" type="ORF">MNOR_LOCUS23674</name>
</gene>
<dbReference type="EMBL" id="CAXKWB010021081">
    <property type="protein sequence ID" value="CAL4122967.1"/>
    <property type="molecule type" value="Genomic_DNA"/>
</dbReference>
<dbReference type="AlphaFoldDB" id="A0AAV2RHW0"/>
<reference evidence="1 2" key="1">
    <citation type="submission" date="2024-05" db="EMBL/GenBank/DDBJ databases">
        <authorList>
            <person name="Wallberg A."/>
        </authorList>
    </citation>
    <scope>NUCLEOTIDE SEQUENCE [LARGE SCALE GENOMIC DNA]</scope>
</reference>
<proteinExistence type="predicted"/>
<feature type="non-terminal residue" evidence="1">
    <location>
        <position position="231"/>
    </location>
</feature>
<evidence type="ECO:0000313" key="2">
    <source>
        <dbReference type="Proteomes" id="UP001497623"/>
    </source>
</evidence>
<evidence type="ECO:0000313" key="1">
    <source>
        <dbReference type="EMBL" id="CAL4122967.1"/>
    </source>
</evidence>
<comment type="caution">
    <text evidence="1">The sequence shown here is derived from an EMBL/GenBank/DDBJ whole genome shotgun (WGS) entry which is preliminary data.</text>
</comment>
<organism evidence="1 2">
    <name type="scientific">Meganyctiphanes norvegica</name>
    <name type="common">Northern krill</name>
    <name type="synonym">Thysanopoda norvegica</name>
    <dbReference type="NCBI Taxonomy" id="48144"/>
    <lineage>
        <taxon>Eukaryota</taxon>
        <taxon>Metazoa</taxon>
        <taxon>Ecdysozoa</taxon>
        <taxon>Arthropoda</taxon>
        <taxon>Crustacea</taxon>
        <taxon>Multicrustacea</taxon>
        <taxon>Malacostraca</taxon>
        <taxon>Eumalacostraca</taxon>
        <taxon>Eucarida</taxon>
        <taxon>Euphausiacea</taxon>
        <taxon>Euphausiidae</taxon>
        <taxon>Meganyctiphanes</taxon>
    </lineage>
</organism>